<keyword evidence="2" id="KW-1185">Reference proteome</keyword>
<dbReference type="Proteomes" id="UP000183567">
    <property type="component" value="Unassembled WGS sequence"/>
</dbReference>
<dbReference type="EMBL" id="LVVM01004685">
    <property type="protein sequence ID" value="OJA12378.1"/>
    <property type="molecule type" value="Genomic_DNA"/>
</dbReference>
<dbReference type="AlphaFoldDB" id="A0A1J8QSJ0"/>
<reference evidence="1" key="1">
    <citation type="submission" date="2016-03" db="EMBL/GenBank/DDBJ databases">
        <title>Comparative genomics of the ectomycorrhizal sister species Rhizopogon vinicolor and Rhizopogon vesiculosus (Basidiomycota: Boletales) reveals a divergence of the mating type B locus.</title>
        <authorList>
            <person name="Mujic A.B."/>
            <person name="Kuo A."/>
            <person name="Tritt A."/>
            <person name="Lipzen A."/>
            <person name="Chen C."/>
            <person name="Johnson J."/>
            <person name="Sharma A."/>
            <person name="Barry K."/>
            <person name="Grigoriev I.V."/>
            <person name="Spatafora J.W."/>
        </authorList>
    </citation>
    <scope>NUCLEOTIDE SEQUENCE [LARGE SCALE GENOMIC DNA]</scope>
    <source>
        <strain evidence="1">AM-OR11-056</strain>
    </source>
</reference>
<evidence type="ECO:0000313" key="1">
    <source>
        <dbReference type="EMBL" id="OJA12378.1"/>
    </source>
</evidence>
<organism evidence="1 2">
    <name type="scientific">Rhizopogon vesiculosus</name>
    <dbReference type="NCBI Taxonomy" id="180088"/>
    <lineage>
        <taxon>Eukaryota</taxon>
        <taxon>Fungi</taxon>
        <taxon>Dikarya</taxon>
        <taxon>Basidiomycota</taxon>
        <taxon>Agaricomycotina</taxon>
        <taxon>Agaricomycetes</taxon>
        <taxon>Agaricomycetidae</taxon>
        <taxon>Boletales</taxon>
        <taxon>Suillineae</taxon>
        <taxon>Rhizopogonaceae</taxon>
        <taxon>Rhizopogon</taxon>
    </lineage>
</organism>
<sequence>MAQSAEVKFQPAYQQMVYTMGTRPIDLDTYR</sequence>
<accession>A0A1J8QSJ0</accession>
<proteinExistence type="predicted"/>
<comment type="caution">
    <text evidence="1">The sequence shown here is derived from an EMBL/GenBank/DDBJ whole genome shotgun (WGS) entry which is preliminary data.</text>
</comment>
<evidence type="ECO:0000313" key="2">
    <source>
        <dbReference type="Proteomes" id="UP000183567"/>
    </source>
</evidence>
<name>A0A1J8QSJ0_9AGAM</name>
<protein>
    <submittedName>
        <fullName evidence="1">Uncharacterized protein</fullName>
    </submittedName>
</protein>
<gene>
    <name evidence="1" type="ORF">AZE42_07545</name>
</gene>